<sequence length="368" mass="43092">MTETTAPTPPAPAEPEQHAIVLSSWLYKRAKSHSWQKRWCVLRRNQLAYYKDSKEYKASRVIPAQDILSFSEIPDSNKWHFIVVTSYRVFHLRAQDKETYLKWAQALDQVVRSNEQVEGRDRENNSLQHEVYDDDDDEDQVGDGEVETFSPTKRIITHDCDSIDHDLQNFHFSGTDDNFTSGGLSDTCSNPGRSPGALLNNHSSVSLGYFNEKEMIPTSIPEENEDLTSHHDDDDDDHHHKRTVYFNSFSSTSPEHIIDSGYLYRLKKRYKQWKKYYLTLTNHYLYFYKNSKDFENNKVYKSINVDEIIDCVELDPLSRSRVFCMLIVTPKKRIRFCADSEDELTKWLVLLKTIVKTRKDEKEDVSKH</sequence>
<feature type="domain" description="PH" evidence="2">
    <location>
        <begin position="19"/>
        <end position="112"/>
    </location>
</feature>
<dbReference type="SUPFAM" id="SSF50729">
    <property type="entry name" value="PH domain-like"/>
    <property type="match status" value="2"/>
</dbReference>
<name>A0A1V2L460_CYBFA</name>
<dbReference type="CDD" id="cd13299">
    <property type="entry name" value="PH2_PH_fungal"/>
    <property type="match status" value="1"/>
</dbReference>
<dbReference type="PANTHER" id="PTHR14336:SF8">
    <property type="entry name" value="PROTEIN OPY1"/>
    <property type="match status" value="1"/>
</dbReference>
<organism evidence="3 4">
    <name type="scientific">Cyberlindnera fabianii</name>
    <name type="common">Yeast</name>
    <name type="synonym">Hansenula fabianii</name>
    <dbReference type="NCBI Taxonomy" id="36022"/>
    <lineage>
        <taxon>Eukaryota</taxon>
        <taxon>Fungi</taxon>
        <taxon>Dikarya</taxon>
        <taxon>Ascomycota</taxon>
        <taxon>Saccharomycotina</taxon>
        <taxon>Saccharomycetes</taxon>
        <taxon>Phaffomycetales</taxon>
        <taxon>Phaffomycetaceae</taxon>
        <taxon>Cyberlindnera</taxon>
    </lineage>
</organism>
<dbReference type="Proteomes" id="UP000189513">
    <property type="component" value="Unassembled WGS sequence"/>
</dbReference>
<dbReference type="InterPro" id="IPR051707">
    <property type="entry name" value="PI-Interact_SigTrans_Reg"/>
</dbReference>
<reference evidence="4" key="1">
    <citation type="journal article" date="2017" name="Genome Announc.">
        <title>Genome sequences of Cyberlindnera fabianii 65, Pichia kudriavzevii 129, and Saccharomyces cerevisiae 131 isolated from fermented masau fruits in Zimbabwe.</title>
        <authorList>
            <person name="van Rijswijck I.M.H."/>
            <person name="Derks M.F.L."/>
            <person name="Abee T."/>
            <person name="de Ridder D."/>
            <person name="Smid E.J."/>
        </authorList>
    </citation>
    <scope>NUCLEOTIDE SEQUENCE [LARGE SCALE GENOMIC DNA]</scope>
    <source>
        <strain evidence="4">65</strain>
    </source>
</reference>
<accession>A0A1V2L460</accession>
<feature type="domain" description="PH" evidence="2">
    <location>
        <begin position="256"/>
        <end position="356"/>
    </location>
</feature>
<evidence type="ECO:0000256" key="1">
    <source>
        <dbReference type="SAM" id="MobiDB-lite"/>
    </source>
</evidence>
<comment type="caution">
    <text evidence="3">The sequence shown here is derived from an EMBL/GenBank/DDBJ whole genome shotgun (WGS) entry which is preliminary data.</text>
</comment>
<feature type="compositionally biased region" description="Basic and acidic residues" evidence="1">
    <location>
        <begin position="115"/>
        <end position="124"/>
    </location>
</feature>
<keyword evidence="4" id="KW-1185">Reference proteome</keyword>
<evidence type="ECO:0000313" key="3">
    <source>
        <dbReference type="EMBL" id="ONH66698.1"/>
    </source>
</evidence>
<evidence type="ECO:0000313" key="4">
    <source>
        <dbReference type="Proteomes" id="UP000189513"/>
    </source>
</evidence>
<proteinExistence type="predicted"/>
<dbReference type="OMA" id="GQFSYYK"/>
<dbReference type="EMBL" id="MPUK01000006">
    <property type="protein sequence ID" value="ONH66698.1"/>
    <property type="molecule type" value="Genomic_DNA"/>
</dbReference>
<dbReference type="VEuPathDB" id="FungiDB:BON22_3570"/>
<dbReference type="Gene3D" id="2.30.29.30">
    <property type="entry name" value="Pleckstrin-homology domain (PH domain)/Phosphotyrosine-binding domain (PTB)"/>
    <property type="match status" value="2"/>
</dbReference>
<dbReference type="AlphaFoldDB" id="A0A1V2L460"/>
<feature type="region of interest" description="Disordered" evidence="1">
    <location>
        <begin position="114"/>
        <end position="146"/>
    </location>
</feature>
<dbReference type="InterPro" id="IPR001849">
    <property type="entry name" value="PH_domain"/>
</dbReference>
<dbReference type="Pfam" id="PF00169">
    <property type="entry name" value="PH"/>
    <property type="match status" value="2"/>
</dbReference>
<dbReference type="PROSITE" id="PS50003">
    <property type="entry name" value="PH_DOMAIN"/>
    <property type="match status" value="2"/>
</dbReference>
<dbReference type="InterPro" id="IPR011993">
    <property type="entry name" value="PH-like_dom_sf"/>
</dbReference>
<dbReference type="STRING" id="36022.A0A1V2L460"/>
<protein>
    <submittedName>
        <fullName evidence="3">Protein OPY1</fullName>
    </submittedName>
</protein>
<dbReference type="SMART" id="SM00233">
    <property type="entry name" value="PH"/>
    <property type="match status" value="2"/>
</dbReference>
<gene>
    <name evidence="3" type="ORF">BON22_3570</name>
</gene>
<feature type="compositionally biased region" description="Acidic residues" evidence="1">
    <location>
        <begin position="132"/>
        <end position="146"/>
    </location>
</feature>
<dbReference type="PANTHER" id="PTHR14336">
    <property type="entry name" value="TANDEM PH DOMAIN CONTAINING PROTEIN"/>
    <property type="match status" value="1"/>
</dbReference>
<evidence type="ECO:0000259" key="2">
    <source>
        <dbReference type="PROSITE" id="PS50003"/>
    </source>
</evidence>